<feature type="compositionally biased region" description="Polar residues" evidence="1">
    <location>
        <begin position="445"/>
        <end position="467"/>
    </location>
</feature>
<evidence type="ECO:0000313" key="3">
    <source>
        <dbReference type="EMBL" id="RHN68381.1"/>
    </source>
</evidence>
<feature type="compositionally biased region" description="Polar residues" evidence="1">
    <location>
        <begin position="373"/>
        <end position="389"/>
    </location>
</feature>
<accession>A0A072V076</accession>
<keyword evidence="2" id="KW-0547">Nucleotide-binding</keyword>
<organism evidence="2 5">
    <name type="scientific">Medicago truncatula</name>
    <name type="common">Barrel medic</name>
    <name type="synonym">Medicago tribuloides</name>
    <dbReference type="NCBI Taxonomy" id="3880"/>
    <lineage>
        <taxon>Eukaryota</taxon>
        <taxon>Viridiplantae</taxon>
        <taxon>Streptophyta</taxon>
        <taxon>Embryophyta</taxon>
        <taxon>Tracheophyta</taxon>
        <taxon>Spermatophyta</taxon>
        <taxon>Magnoliopsida</taxon>
        <taxon>eudicotyledons</taxon>
        <taxon>Gunneridae</taxon>
        <taxon>Pentapetalae</taxon>
        <taxon>rosids</taxon>
        <taxon>fabids</taxon>
        <taxon>Fabales</taxon>
        <taxon>Fabaceae</taxon>
        <taxon>Papilionoideae</taxon>
        <taxon>50 kb inversion clade</taxon>
        <taxon>NPAAA clade</taxon>
        <taxon>Hologalegina</taxon>
        <taxon>IRL clade</taxon>
        <taxon>Trifolieae</taxon>
        <taxon>Medicago</taxon>
    </lineage>
</organism>
<reference evidence="2 5" key="2">
    <citation type="journal article" date="2014" name="BMC Genomics">
        <title>An improved genome release (version Mt4.0) for the model legume Medicago truncatula.</title>
        <authorList>
            <person name="Tang H."/>
            <person name="Krishnakumar V."/>
            <person name="Bidwell S."/>
            <person name="Rosen B."/>
            <person name="Chan A."/>
            <person name="Zhou S."/>
            <person name="Gentzbittel L."/>
            <person name="Childs K.L."/>
            <person name="Yandell M."/>
            <person name="Gundlach H."/>
            <person name="Mayer K.F."/>
            <person name="Schwartz D.C."/>
            <person name="Town C.D."/>
        </authorList>
    </citation>
    <scope>GENOME REANNOTATION</scope>
    <source>
        <strain evidence="2">A17</strain>
        <strain evidence="4 5">cv. Jemalong A17</strain>
    </source>
</reference>
<dbReference type="Proteomes" id="UP000002051">
    <property type="component" value="Chromosome 3"/>
</dbReference>
<feature type="compositionally biased region" description="Polar residues" evidence="1">
    <location>
        <begin position="65"/>
        <end position="82"/>
    </location>
</feature>
<dbReference type="KEGG" id="mtr:25489366"/>
<keyword evidence="2" id="KW-0067">ATP-binding</keyword>
<evidence type="ECO:0000256" key="1">
    <source>
        <dbReference type="SAM" id="MobiDB-lite"/>
    </source>
</evidence>
<gene>
    <name evidence="4" type="primary">25489366</name>
    <name evidence="2" type="ordered locus">MTR_3g070300</name>
    <name evidence="3" type="ORF">MtrunA17_Chr3g0113271</name>
</gene>
<feature type="compositionally biased region" description="Low complexity" evidence="1">
    <location>
        <begin position="348"/>
        <end position="372"/>
    </location>
</feature>
<feature type="compositionally biased region" description="Polar residues" evidence="1">
    <location>
        <begin position="205"/>
        <end position="236"/>
    </location>
</feature>
<dbReference type="HOGENOM" id="CLU_029496_0_0_1"/>
<feature type="compositionally biased region" description="Low complexity" evidence="1">
    <location>
        <begin position="509"/>
        <end position="524"/>
    </location>
</feature>
<dbReference type="GO" id="GO:0055028">
    <property type="term" value="C:cortical microtubule"/>
    <property type="evidence" value="ECO:0000318"/>
    <property type="project" value="GO_Central"/>
</dbReference>
<name>A0A072V076_MEDTR</name>
<sequence>MNRSFRAQESSMQGGFKREQQFGGLMGSGTTEKDEELALFLEMRKREKERNDLLLHTSEEFDSALGSNPGTSPLFNISSSMPTAPVRKSGADEFLNSENNKNDYDWLLTPPGTPLFPSLEMETRKTVMSQLGTPTARPTALKSRLSNHQLEPTGRTGLASRQQTSSPVLSSSSGGTRRPSSSGGPGSRPASSSGRPSTPTGRPSLTTASKPSRSSTPTRNSIPSTRNVVATSKTTMSTTKPISTVSTTKPSTSSTRSTAPAAKPATQSRSSTPLSRSTARSSTPTSRPTLPPSRSTSRASTPTRRPSIPSNELNISSSSVKISSSPKPTTVSSRQPTPVKARQPTPVTARQPTPTTIRQPTPTKTRQQTPVTSRQPQVPSCGTSPTVKSRTWKPSEMPGFSLDAPPNLRTTLPDRPLSATRGRPGAPTSRSSSVEPSFSGRPKRQSCSPSRGRSSNGTAHISGNSMPAVSRGRSKVNDNVSPGMMGTKMVERVINMRKLAPPMMDNKNSPRSNLSGKSSSSPDSTGFGRTLSKKSLDMAIRHMDIRRTIPGNLRPLMTNIPASSMYSVRSGSHRGRTISVSGSPHATSSNASSEMSVNQNGLCLDSSEIDDEVGSERCVQSPASVRGR</sequence>
<feature type="region of interest" description="Disordered" evidence="1">
    <location>
        <begin position="115"/>
        <end position="486"/>
    </location>
</feature>
<reference evidence="2 5" key="1">
    <citation type="journal article" date="2011" name="Nature">
        <title>The Medicago genome provides insight into the evolution of rhizobial symbioses.</title>
        <authorList>
            <person name="Young N.D."/>
            <person name="Debelle F."/>
            <person name="Oldroyd G.E."/>
            <person name="Geurts R."/>
            <person name="Cannon S.B."/>
            <person name="Udvardi M.K."/>
            <person name="Benedito V.A."/>
            <person name="Mayer K.F."/>
            <person name="Gouzy J."/>
            <person name="Schoof H."/>
            <person name="Van de Peer Y."/>
            <person name="Proost S."/>
            <person name="Cook D.R."/>
            <person name="Meyers B.C."/>
            <person name="Spannagl M."/>
            <person name="Cheung F."/>
            <person name="De Mita S."/>
            <person name="Krishnakumar V."/>
            <person name="Gundlach H."/>
            <person name="Zhou S."/>
            <person name="Mudge J."/>
            <person name="Bharti A.K."/>
            <person name="Murray J.D."/>
            <person name="Naoumkina M.A."/>
            <person name="Rosen B."/>
            <person name="Silverstein K.A."/>
            <person name="Tang H."/>
            <person name="Rombauts S."/>
            <person name="Zhao P.X."/>
            <person name="Zhou P."/>
            <person name="Barbe V."/>
            <person name="Bardou P."/>
            <person name="Bechner M."/>
            <person name="Bellec A."/>
            <person name="Berger A."/>
            <person name="Berges H."/>
            <person name="Bidwell S."/>
            <person name="Bisseling T."/>
            <person name="Choisne N."/>
            <person name="Couloux A."/>
            <person name="Denny R."/>
            <person name="Deshpande S."/>
            <person name="Dai X."/>
            <person name="Doyle J.J."/>
            <person name="Dudez A.M."/>
            <person name="Farmer A.D."/>
            <person name="Fouteau S."/>
            <person name="Franken C."/>
            <person name="Gibelin C."/>
            <person name="Gish J."/>
            <person name="Goldstein S."/>
            <person name="Gonzalez A.J."/>
            <person name="Green P.J."/>
            <person name="Hallab A."/>
            <person name="Hartog M."/>
            <person name="Hua A."/>
            <person name="Humphray S.J."/>
            <person name="Jeong D.H."/>
            <person name="Jing Y."/>
            <person name="Jocker A."/>
            <person name="Kenton S.M."/>
            <person name="Kim D.J."/>
            <person name="Klee K."/>
            <person name="Lai H."/>
            <person name="Lang C."/>
            <person name="Lin S."/>
            <person name="Macmil S.L."/>
            <person name="Magdelenat G."/>
            <person name="Matthews L."/>
            <person name="McCorrison J."/>
            <person name="Monaghan E.L."/>
            <person name="Mun J.H."/>
            <person name="Najar F.Z."/>
            <person name="Nicholson C."/>
            <person name="Noirot C."/>
            <person name="O'Bleness M."/>
            <person name="Paule C.R."/>
            <person name="Poulain J."/>
            <person name="Prion F."/>
            <person name="Qin B."/>
            <person name="Qu C."/>
            <person name="Retzel E.F."/>
            <person name="Riddle C."/>
            <person name="Sallet E."/>
            <person name="Samain S."/>
            <person name="Samson N."/>
            <person name="Sanders I."/>
            <person name="Saurat O."/>
            <person name="Scarpelli C."/>
            <person name="Schiex T."/>
            <person name="Segurens B."/>
            <person name="Severin A.J."/>
            <person name="Sherrier D.J."/>
            <person name="Shi R."/>
            <person name="Sims S."/>
            <person name="Singer S.R."/>
            <person name="Sinharoy S."/>
            <person name="Sterck L."/>
            <person name="Viollet A."/>
            <person name="Wang B.B."/>
            <person name="Wang K."/>
            <person name="Wang M."/>
            <person name="Wang X."/>
            <person name="Warfsmann J."/>
            <person name="Weissenbach J."/>
            <person name="White D.D."/>
            <person name="White J.D."/>
            <person name="Wiley G.B."/>
            <person name="Wincker P."/>
            <person name="Xing Y."/>
            <person name="Yang L."/>
            <person name="Yao Z."/>
            <person name="Ying F."/>
            <person name="Zhai J."/>
            <person name="Zhou L."/>
            <person name="Zuber A."/>
            <person name="Denarie J."/>
            <person name="Dixon R.A."/>
            <person name="May G.D."/>
            <person name="Schwartz D.C."/>
            <person name="Rogers J."/>
            <person name="Quetier F."/>
            <person name="Town C.D."/>
            <person name="Roe B.A."/>
        </authorList>
    </citation>
    <scope>NUCLEOTIDE SEQUENCE [LARGE SCALE GENOMIC DNA]</scope>
    <source>
        <strain evidence="2">A17</strain>
        <strain evidence="4 5">cv. Jemalong A17</strain>
    </source>
</reference>
<feature type="compositionally biased region" description="Low complexity" evidence="1">
    <location>
        <begin position="237"/>
        <end position="328"/>
    </location>
</feature>
<evidence type="ECO:0000313" key="2">
    <source>
        <dbReference type="EMBL" id="KEH34783.1"/>
    </source>
</evidence>
<proteinExistence type="predicted"/>
<dbReference type="PANTHER" id="PTHR31949">
    <property type="entry name" value="GASTRIC MUCIN-LIKE PROTEIN"/>
    <property type="match status" value="1"/>
</dbReference>
<feature type="region of interest" description="Disordered" evidence="1">
    <location>
        <begin position="62"/>
        <end position="88"/>
    </location>
</feature>
<dbReference type="GO" id="GO:0005524">
    <property type="term" value="F:ATP binding"/>
    <property type="evidence" value="ECO:0007669"/>
    <property type="project" value="UniProtKB-KW"/>
</dbReference>
<dbReference type="OrthoDB" id="1929779at2759"/>
<dbReference type="EMBL" id="CM001219">
    <property type="protein sequence ID" value="KEH34783.1"/>
    <property type="molecule type" value="Genomic_DNA"/>
</dbReference>
<protein>
    <submittedName>
        <fullName evidence="2">ATP-binding protein, putative</fullName>
    </submittedName>
</protein>
<dbReference type="GO" id="GO:0043622">
    <property type="term" value="P:cortical microtubule organization"/>
    <property type="evidence" value="ECO:0000318"/>
    <property type="project" value="GO_Central"/>
</dbReference>
<feature type="compositionally biased region" description="Low complexity" evidence="1">
    <location>
        <begin position="160"/>
        <end position="204"/>
    </location>
</feature>
<dbReference type="STRING" id="3880.A0A072V076"/>
<feature type="region of interest" description="Disordered" evidence="1">
    <location>
        <begin position="1"/>
        <end position="30"/>
    </location>
</feature>
<reference evidence="4" key="3">
    <citation type="submission" date="2015-04" db="UniProtKB">
        <authorList>
            <consortium name="EnsemblPlants"/>
        </authorList>
    </citation>
    <scope>IDENTIFICATION</scope>
    <source>
        <strain evidence="4">cv. Jemalong A17</strain>
    </source>
</reference>
<feature type="region of interest" description="Disordered" evidence="1">
    <location>
        <begin position="567"/>
        <end position="628"/>
    </location>
</feature>
<feature type="region of interest" description="Disordered" evidence="1">
    <location>
        <begin position="501"/>
        <end position="533"/>
    </location>
</feature>
<feature type="compositionally biased region" description="Polar residues" evidence="1">
    <location>
        <begin position="578"/>
        <end position="601"/>
    </location>
</feature>
<dbReference type="EMBL" id="PSQE01000003">
    <property type="protein sequence ID" value="RHN68381.1"/>
    <property type="molecule type" value="Genomic_DNA"/>
</dbReference>
<dbReference type="Proteomes" id="UP000265566">
    <property type="component" value="Chromosome 3"/>
</dbReference>
<dbReference type="PANTHER" id="PTHR31949:SF20">
    <property type="entry name" value="OS01G0141900 PROTEIN"/>
    <property type="match status" value="1"/>
</dbReference>
<reference evidence="3" key="4">
    <citation type="journal article" date="2018" name="Nat. Plants">
        <title>Whole-genome landscape of Medicago truncatula symbiotic genes.</title>
        <authorList>
            <person name="Pecrix Y."/>
            <person name="Gamas P."/>
            <person name="Carrere S."/>
        </authorList>
    </citation>
    <scope>NUCLEOTIDE SEQUENCE</scope>
    <source>
        <tissue evidence="3">Leaves</tissue>
    </source>
</reference>
<feature type="compositionally biased region" description="Polar residues" evidence="1">
    <location>
        <begin position="1"/>
        <end position="13"/>
    </location>
</feature>
<keyword evidence="5" id="KW-1185">Reference proteome</keyword>
<evidence type="ECO:0000313" key="4">
    <source>
        <dbReference type="EnsemblPlants" id="KEH34783"/>
    </source>
</evidence>
<dbReference type="Gramene" id="rna16724">
    <property type="protein sequence ID" value="RHN68381.1"/>
    <property type="gene ID" value="gene16724"/>
</dbReference>
<evidence type="ECO:0000313" key="5">
    <source>
        <dbReference type="Proteomes" id="UP000002051"/>
    </source>
</evidence>
<dbReference type="AlphaFoldDB" id="A0A072V076"/>
<dbReference type="EnsemblPlants" id="KEH34783">
    <property type="protein sequence ID" value="KEH34783"/>
    <property type="gene ID" value="MTR_3g070300"/>
</dbReference>